<accession>W0JNU1</accession>
<feature type="compositionally biased region" description="Acidic residues" evidence="1">
    <location>
        <begin position="98"/>
        <end position="140"/>
    </location>
</feature>
<evidence type="ECO:0000256" key="1">
    <source>
        <dbReference type="SAM" id="MobiDB-lite"/>
    </source>
</evidence>
<dbReference type="HOGENOM" id="CLU_109677_0_0_2"/>
<dbReference type="AlphaFoldDB" id="W0JNU1"/>
<evidence type="ECO:0000313" key="3">
    <source>
        <dbReference type="EMBL" id="AHF98672.1"/>
    </source>
</evidence>
<name>W0JNU1_9EURY</name>
<dbReference type="RefSeq" id="WP_049951880.1">
    <property type="nucleotide sequence ID" value="NZ_CP007055.1"/>
</dbReference>
<evidence type="ECO:0000256" key="2">
    <source>
        <dbReference type="SAM" id="Phobius"/>
    </source>
</evidence>
<feature type="region of interest" description="Disordered" evidence="1">
    <location>
        <begin position="77"/>
        <end position="140"/>
    </location>
</feature>
<reference evidence="3 4" key="1">
    <citation type="submission" date="2014-01" db="EMBL/GenBank/DDBJ databases">
        <authorList>
            <consortium name="DOE Joint Genome Institute"/>
            <person name="Anderson I."/>
            <person name="Huntemann M."/>
            <person name="Han J."/>
            <person name="Chen A."/>
            <person name="Kyrpides N."/>
            <person name="Mavromatis K."/>
            <person name="Markowitz V."/>
            <person name="Palaniappan K."/>
            <person name="Ivanova N."/>
            <person name="Schaumberg A."/>
            <person name="Pati A."/>
            <person name="Liolios K."/>
            <person name="Nordberg H.P."/>
            <person name="Cantor M.N."/>
            <person name="Hua S.X."/>
            <person name="Woyke T."/>
        </authorList>
    </citation>
    <scope>NUCLEOTIDE SEQUENCE [LARGE SCALE GENOMIC DNA]</scope>
    <source>
        <strain evidence="3 4">XH-48</strain>
    </source>
</reference>
<protein>
    <submittedName>
        <fullName evidence="3">Uncharacterized protein</fullName>
    </submittedName>
</protein>
<organism evidence="3 4">
    <name type="scientific">Halostagnicola larsenii XH-48</name>
    <dbReference type="NCBI Taxonomy" id="797299"/>
    <lineage>
        <taxon>Archaea</taxon>
        <taxon>Methanobacteriati</taxon>
        <taxon>Methanobacteriota</taxon>
        <taxon>Stenosarchaea group</taxon>
        <taxon>Halobacteria</taxon>
        <taxon>Halobacteriales</taxon>
        <taxon>Natrialbaceae</taxon>
        <taxon>Halostagnicola</taxon>
    </lineage>
</organism>
<feature type="transmembrane region" description="Helical" evidence="2">
    <location>
        <begin position="53"/>
        <end position="72"/>
    </location>
</feature>
<dbReference type="GeneID" id="25144277"/>
<dbReference type="STRING" id="797299.HALLA_07220"/>
<dbReference type="Proteomes" id="UP000019024">
    <property type="component" value="Chromosome"/>
</dbReference>
<feature type="transmembrane region" description="Helical" evidence="2">
    <location>
        <begin position="28"/>
        <end position="48"/>
    </location>
</feature>
<keyword evidence="2" id="KW-0472">Membrane</keyword>
<gene>
    <name evidence="3" type="ORF">HALLA_07220</name>
</gene>
<dbReference type="KEGG" id="hlr:HALLA_07220"/>
<keyword evidence="4" id="KW-1185">Reference proteome</keyword>
<keyword evidence="2" id="KW-0812">Transmembrane</keyword>
<evidence type="ECO:0000313" key="4">
    <source>
        <dbReference type="Proteomes" id="UP000019024"/>
    </source>
</evidence>
<dbReference type="EMBL" id="CP007055">
    <property type="protein sequence ID" value="AHF98672.1"/>
    <property type="molecule type" value="Genomic_DNA"/>
</dbReference>
<dbReference type="eggNOG" id="arCOG09128">
    <property type="taxonomic scope" value="Archaea"/>
</dbReference>
<sequence>MSLTATETWSVSATTQWLRGLWEYYREYTHTAVHAASAAALTAFGLLIFVNRLFVVLAIAMYICPPVILYSISSDVGRATDSSTAPPVQADSGTNSDTDSDSDSDGDDGDSDSDSDDGDTDTDGPDADADGADADADADG</sequence>
<proteinExistence type="predicted"/>
<dbReference type="OrthoDB" id="214923at2157"/>
<keyword evidence="2" id="KW-1133">Transmembrane helix</keyword>